<evidence type="ECO:0000313" key="6">
    <source>
        <dbReference type="EMBL" id="PWJ44829.1"/>
    </source>
</evidence>
<dbReference type="SUPFAM" id="SSF111369">
    <property type="entry name" value="HlyD-like secretion proteins"/>
    <property type="match status" value="1"/>
</dbReference>
<dbReference type="GO" id="GO:0005886">
    <property type="term" value="C:plasma membrane"/>
    <property type="evidence" value="ECO:0007669"/>
    <property type="project" value="TreeGrafter"/>
</dbReference>
<accession>A0A315ZHZ4</accession>
<dbReference type="InterPro" id="IPR058624">
    <property type="entry name" value="MdtA-like_HH"/>
</dbReference>
<dbReference type="PANTHER" id="PTHR30158">
    <property type="entry name" value="ACRA/E-RELATED COMPONENT OF DRUG EFFLUX TRANSPORTER"/>
    <property type="match status" value="1"/>
</dbReference>
<feature type="domain" description="Multidrug resistance protein MdtA-like beta-barrel" evidence="4">
    <location>
        <begin position="235"/>
        <end position="305"/>
    </location>
</feature>
<dbReference type="InterPro" id="IPR058637">
    <property type="entry name" value="YknX-like_C"/>
</dbReference>
<keyword evidence="7" id="KW-1185">Reference proteome</keyword>
<dbReference type="AlphaFoldDB" id="A0A315ZHZ4"/>
<sequence length="392" mass="44196">MNKKYSTRFFVLVIIYSFLFSCGKKQEQQAPPPAVVKVVAVEKRNLPLHKDFVGQLYGVRDVPIRARVDGYLEGVHFNEGSMVKKGQLLYTIDPQPFVAALAERQSNLAQLQVKATKAKSDLDRYIPLAEINAVSQSDLDARQAEYDASLASVDAAEASVRMAQIDLSYTKIYSPIRGIIGKTKAKVGEYVGRDPNPVILNNVSRTDSMLVQYFISENEYLSLYRKYLDRYKRKPHSGEETPDDDRGIIELYLSDGTKFDQLGKFDFMDREVDPSTGSILIQVSFPNPELILRPGQFGKVRMVVDSHEEFTVVPSRSITELQGQDFVYVVGKDNVAKQREVKKGAVYNDYLIIKEGVKTGELVVIEGLQKVRDGGKVVPTKVKFESQYKEQE</sequence>
<dbReference type="GO" id="GO:0046677">
    <property type="term" value="P:response to antibiotic"/>
    <property type="evidence" value="ECO:0007669"/>
    <property type="project" value="TreeGrafter"/>
</dbReference>
<dbReference type="PROSITE" id="PS51257">
    <property type="entry name" value="PROKAR_LIPOPROTEIN"/>
    <property type="match status" value="1"/>
</dbReference>
<dbReference type="OrthoDB" id="9801814at2"/>
<evidence type="ECO:0000313" key="7">
    <source>
        <dbReference type="Proteomes" id="UP000245535"/>
    </source>
</evidence>
<evidence type="ECO:0000259" key="2">
    <source>
        <dbReference type="Pfam" id="PF25876"/>
    </source>
</evidence>
<feature type="domain" description="YknX-like C-terminal permuted SH3-like" evidence="5">
    <location>
        <begin position="312"/>
        <end position="377"/>
    </location>
</feature>
<evidence type="ECO:0000256" key="1">
    <source>
        <dbReference type="ARBA" id="ARBA00009477"/>
    </source>
</evidence>
<dbReference type="Pfam" id="PF25989">
    <property type="entry name" value="YknX_C"/>
    <property type="match status" value="1"/>
</dbReference>
<feature type="domain" description="Multidrug resistance protein MdtA-like alpha-helical hairpin" evidence="2">
    <location>
        <begin position="101"/>
        <end position="170"/>
    </location>
</feature>
<dbReference type="Gene3D" id="2.40.420.20">
    <property type="match status" value="1"/>
</dbReference>
<gene>
    <name evidence="6" type="ORF">BC781_1011208</name>
</gene>
<proteinExistence type="inferred from homology"/>
<feature type="domain" description="Multidrug resistance protein MdtA-like barrel-sandwich hybrid" evidence="3">
    <location>
        <begin position="61"/>
        <end position="192"/>
    </location>
</feature>
<evidence type="ECO:0000259" key="3">
    <source>
        <dbReference type="Pfam" id="PF25917"/>
    </source>
</evidence>
<dbReference type="Proteomes" id="UP000245535">
    <property type="component" value="Unassembled WGS sequence"/>
</dbReference>
<dbReference type="Gene3D" id="2.40.30.170">
    <property type="match status" value="1"/>
</dbReference>
<dbReference type="Gene3D" id="1.10.287.470">
    <property type="entry name" value="Helix hairpin bin"/>
    <property type="match status" value="1"/>
</dbReference>
<comment type="caution">
    <text evidence="6">The sequence shown here is derived from an EMBL/GenBank/DDBJ whole genome shotgun (WGS) entry which is preliminary data.</text>
</comment>
<dbReference type="InterPro" id="IPR058626">
    <property type="entry name" value="MdtA-like_b-barrel"/>
</dbReference>
<dbReference type="RefSeq" id="WP_109616297.1">
    <property type="nucleotide sequence ID" value="NZ_QGDO01000001.1"/>
</dbReference>
<evidence type="ECO:0000259" key="5">
    <source>
        <dbReference type="Pfam" id="PF25989"/>
    </source>
</evidence>
<dbReference type="EMBL" id="QGDO01000001">
    <property type="protein sequence ID" value="PWJ44829.1"/>
    <property type="molecule type" value="Genomic_DNA"/>
</dbReference>
<organism evidence="6 7">
    <name type="scientific">Sediminitomix flava</name>
    <dbReference type="NCBI Taxonomy" id="379075"/>
    <lineage>
        <taxon>Bacteria</taxon>
        <taxon>Pseudomonadati</taxon>
        <taxon>Bacteroidota</taxon>
        <taxon>Cytophagia</taxon>
        <taxon>Cytophagales</taxon>
        <taxon>Flammeovirgaceae</taxon>
        <taxon>Sediminitomix</taxon>
    </lineage>
</organism>
<comment type="similarity">
    <text evidence="1">Belongs to the membrane fusion protein (MFP) (TC 8.A.1) family.</text>
</comment>
<dbReference type="InterPro" id="IPR058625">
    <property type="entry name" value="MdtA-like_BSH"/>
</dbReference>
<reference evidence="6 7" key="1">
    <citation type="submission" date="2018-03" db="EMBL/GenBank/DDBJ databases">
        <title>Genomic Encyclopedia of Archaeal and Bacterial Type Strains, Phase II (KMG-II): from individual species to whole genera.</title>
        <authorList>
            <person name="Goeker M."/>
        </authorList>
    </citation>
    <scope>NUCLEOTIDE SEQUENCE [LARGE SCALE GENOMIC DNA]</scope>
    <source>
        <strain evidence="6 7">DSM 28229</strain>
    </source>
</reference>
<dbReference type="Pfam" id="PF25944">
    <property type="entry name" value="Beta-barrel_RND"/>
    <property type="match status" value="1"/>
</dbReference>
<dbReference type="GO" id="GO:0030313">
    <property type="term" value="C:cell envelope"/>
    <property type="evidence" value="ECO:0007669"/>
    <property type="project" value="UniProtKB-SubCell"/>
</dbReference>
<evidence type="ECO:0000259" key="4">
    <source>
        <dbReference type="Pfam" id="PF25944"/>
    </source>
</evidence>
<dbReference type="InterPro" id="IPR006143">
    <property type="entry name" value="RND_pump_MFP"/>
</dbReference>
<name>A0A315ZHZ4_SEDFL</name>
<dbReference type="GO" id="GO:0022857">
    <property type="term" value="F:transmembrane transporter activity"/>
    <property type="evidence" value="ECO:0007669"/>
    <property type="project" value="InterPro"/>
</dbReference>
<dbReference type="Pfam" id="PF25917">
    <property type="entry name" value="BSH_RND"/>
    <property type="match status" value="1"/>
</dbReference>
<dbReference type="Gene3D" id="2.40.50.100">
    <property type="match status" value="1"/>
</dbReference>
<dbReference type="NCBIfam" id="TIGR01730">
    <property type="entry name" value="RND_mfp"/>
    <property type="match status" value="1"/>
</dbReference>
<protein>
    <submittedName>
        <fullName evidence="6">Membrane fusion protein (Multidrug efflux system)</fullName>
    </submittedName>
</protein>
<dbReference type="Pfam" id="PF25876">
    <property type="entry name" value="HH_MFP_RND"/>
    <property type="match status" value="1"/>
</dbReference>